<keyword evidence="3" id="KW-0238">DNA-binding</keyword>
<dbReference type="InterPro" id="IPR044946">
    <property type="entry name" value="Restrct_endonuc_typeI_TRD_sf"/>
</dbReference>
<keyword evidence="5" id="KW-0378">Hydrolase</keyword>
<gene>
    <name evidence="5" type="ORF">P8A22_14085</name>
</gene>
<dbReference type="Gene3D" id="3.90.220.20">
    <property type="entry name" value="DNA methylase specificity domains"/>
    <property type="match status" value="1"/>
</dbReference>
<dbReference type="PANTHER" id="PTHR30408">
    <property type="entry name" value="TYPE-1 RESTRICTION ENZYME ECOKI SPECIFICITY PROTEIN"/>
    <property type="match status" value="1"/>
</dbReference>
<evidence type="ECO:0000256" key="2">
    <source>
        <dbReference type="ARBA" id="ARBA00022747"/>
    </source>
</evidence>
<name>A0ABY9I2Z7_9ACTN</name>
<evidence type="ECO:0000256" key="1">
    <source>
        <dbReference type="ARBA" id="ARBA00010923"/>
    </source>
</evidence>
<reference evidence="5 6" key="1">
    <citation type="submission" date="2023-03" db="EMBL/GenBank/DDBJ databases">
        <title>Isolation and description of six Streptomyces strains from soil environments, able to metabolize different microbial glucans.</title>
        <authorList>
            <person name="Widen T."/>
            <person name="Larsbrink J."/>
        </authorList>
    </citation>
    <scope>NUCLEOTIDE SEQUENCE [LARGE SCALE GENOMIC DNA]</scope>
    <source>
        <strain evidence="5 6">Mut2</strain>
    </source>
</reference>
<dbReference type="RefSeq" id="WP_306087577.1">
    <property type="nucleotide sequence ID" value="NZ_CP120992.1"/>
</dbReference>
<dbReference type="Proteomes" id="UP001229952">
    <property type="component" value="Chromosome"/>
</dbReference>
<comment type="similarity">
    <text evidence="1">Belongs to the type-I restriction system S methylase family.</text>
</comment>
<keyword evidence="2" id="KW-0680">Restriction system</keyword>
<dbReference type="CDD" id="cd16961">
    <property type="entry name" value="RMtype1_S_TRD-CR_like"/>
    <property type="match status" value="1"/>
</dbReference>
<keyword evidence="5" id="KW-0255">Endonuclease</keyword>
<dbReference type="EMBL" id="CP120992">
    <property type="protein sequence ID" value="WLQ41019.1"/>
    <property type="molecule type" value="Genomic_DNA"/>
</dbReference>
<evidence type="ECO:0000313" key="6">
    <source>
        <dbReference type="Proteomes" id="UP001229952"/>
    </source>
</evidence>
<organism evidence="5 6">
    <name type="scientific">Streptomyces laculatispora</name>
    <dbReference type="NCBI Taxonomy" id="887464"/>
    <lineage>
        <taxon>Bacteria</taxon>
        <taxon>Bacillati</taxon>
        <taxon>Actinomycetota</taxon>
        <taxon>Actinomycetes</taxon>
        <taxon>Kitasatosporales</taxon>
        <taxon>Streptomycetaceae</taxon>
        <taxon>Streptomyces</taxon>
    </lineage>
</organism>
<evidence type="ECO:0000313" key="5">
    <source>
        <dbReference type="EMBL" id="WLQ41019.1"/>
    </source>
</evidence>
<proteinExistence type="inferred from homology"/>
<dbReference type="PANTHER" id="PTHR30408:SF12">
    <property type="entry name" value="TYPE I RESTRICTION ENZYME MJAVIII SPECIFICITY SUBUNIT"/>
    <property type="match status" value="1"/>
</dbReference>
<protein>
    <submittedName>
        <fullName evidence="5">Restriction endonuclease subunit S</fullName>
    </submittedName>
</protein>
<evidence type="ECO:0000256" key="3">
    <source>
        <dbReference type="ARBA" id="ARBA00023125"/>
    </source>
</evidence>
<dbReference type="Pfam" id="PF01420">
    <property type="entry name" value="Methylase_S"/>
    <property type="match status" value="1"/>
</dbReference>
<evidence type="ECO:0000259" key="4">
    <source>
        <dbReference type="Pfam" id="PF01420"/>
    </source>
</evidence>
<dbReference type="InterPro" id="IPR052021">
    <property type="entry name" value="Type-I_RS_S_subunit"/>
</dbReference>
<keyword evidence="6" id="KW-1185">Reference proteome</keyword>
<dbReference type="SUPFAM" id="SSF116734">
    <property type="entry name" value="DNA methylase specificity domain"/>
    <property type="match status" value="1"/>
</dbReference>
<feature type="domain" description="Type I restriction modification DNA specificity" evidence="4">
    <location>
        <begin position="9"/>
        <end position="149"/>
    </location>
</feature>
<keyword evidence="5" id="KW-0540">Nuclease</keyword>
<dbReference type="GO" id="GO:0004519">
    <property type="term" value="F:endonuclease activity"/>
    <property type="evidence" value="ECO:0007669"/>
    <property type="project" value="UniProtKB-KW"/>
</dbReference>
<sequence length="176" mass="19164">MVRAQDYVEVGGVPVVMPKDISDIGFIVDGIKCISEQQAERLDRFRLNRGDIVVARRGDLGRCAVVGDEQRGWVCGTGCFVISPPGIVDSHYLVAFLRSPGAREWLDTYSTGSMALRTVSLEVLGMRPVALPDLDTQRSIGEAMASFDAYGESLPGVPPALGAHRPSFRWLSRCLP</sequence>
<dbReference type="InterPro" id="IPR000055">
    <property type="entry name" value="Restrct_endonuc_typeI_TRD"/>
</dbReference>
<accession>A0ABY9I2Z7</accession>